<organism evidence="3 4">
    <name type="scientific">Candidatus Dojkabacteria bacterium</name>
    <dbReference type="NCBI Taxonomy" id="2099670"/>
    <lineage>
        <taxon>Bacteria</taxon>
        <taxon>Candidatus Dojkabacteria</taxon>
    </lineage>
</organism>
<gene>
    <name evidence="3" type="ORF">KC669_01480</name>
</gene>
<evidence type="ECO:0000256" key="1">
    <source>
        <dbReference type="SAM" id="Phobius"/>
    </source>
</evidence>
<feature type="transmembrane region" description="Helical" evidence="1">
    <location>
        <begin position="27"/>
        <end position="46"/>
    </location>
</feature>
<reference evidence="3" key="2">
    <citation type="journal article" date="2021" name="Microbiome">
        <title>Successional dynamics and alternative stable states in a saline activated sludge microbial community over 9 years.</title>
        <authorList>
            <person name="Wang Y."/>
            <person name="Ye J."/>
            <person name="Ju F."/>
            <person name="Liu L."/>
            <person name="Boyd J.A."/>
            <person name="Deng Y."/>
            <person name="Parks D.H."/>
            <person name="Jiang X."/>
            <person name="Yin X."/>
            <person name="Woodcroft B.J."/>
            <person name="Tyson G.W."/>
            <person name="Hugenholtz P."/>
            <person name="Polz M.F."/>
            <person name="Zhang T."/>
        </authorList>
    </citation>
    <scope>NUCLEOTIDE SEQUENCE</scope>
    <source>
        <strain evidence="3">HKST-UBA09</strain>
    </source>
</reference>
<evidence type="ECO:0000313" key="3">
    <source>
        <dbReference type="EMBL" id="MCA9386685.1"/>
    </source>
</evidence>
<dbReference type="InterPro" id="IPR036249">
    <property type="entry name" value="Thioredoxin-like_sf"/>
</dbReference>
<dbReference type="SUPFAM" id="SSF52833">
    <property type="entry name" value="Thioredoxin-like"/>
    <property type="match status" value="1"/>
</dbReference>
<proteinExistence type="predicted"/>
<reference evidence="3" key="1">
    <citation type="submission" date="2020-04" db="EMBL/GenBank/DDBJ databases">
        <authorList>
            <person name="Zhang T."/>
        </authorList>
    </citation>
    <scope>NUCLEOTIDE SEQUENCE</scope>
    <source>
        <strain evidence="3">HKST-UBA09</strain>
    </source>
</reference>
<dbReference type="InterPro" id="IPR013766">
    <property type="entry name" value="Thioredoxin_domain"/>
</dbReference>
<keyword evidence="1" id="KW-0812">Transmembrane</keyword>
<accession>A0A955LAP8</accession>
<keyword evidence="1" id="KW-0472">Membrane</keyword>
<feature type="domain" description="Thioredoxin" evidence="2">
    <location>
        <begin position="173"/>
        <end position="316"/>
    </location>
</feature>
<dbReference type="Proteomes" id="UP000714915">
    <property type="component" value="Unassembled WGS sequence"/>
</dbReference>
<dbReference type="AlphaFoldDB" id="A0A955LAP8"/>
<evidence type="ECO:0000259" key="2">
    <source>
        <dbReference type="PROSITE" id="PS51352"/>
    </source>
</evidence>
<protein>
    <submittedName>
        <fullName evidence="3">Thioredoxin family protein</fullName>
    </submittedName>
</protein>
<comment type="caution">
    <text evidence="3">The sequence shown here is derived from an EMBL/GenBank/DDBJ whole genome shotgun (WGS) entry which is preliminary data.</text>
</comment>
<dbReference type="Pfam" id="PF00085">
    <property type="entry name" value="Thioredoxin"/>
    <property type="match status" value="1"/>
</dbReference>
<dbReference type="Gene3D" id="3.40.30.10">
    <property type="entry name" value="Glutaredoxin"/>
    <property type="match status" value="1"/>
</dbReference>
<keyword evidence="1" id="KW-1133">Transmembrane helix</keyword>
<evidence type="ECO:0000313" key="4">
    <source>
        <dbReference type="Proteomes" id="UP000714915"/>
    </source>
</evidence>
<dbReference type="EMBL" id="JAGQLF010000011">
    <property type="protein sequence ID" value="MCA9386685.1"/>
    <property type="molecule type" value="Genomic_DNA"/>
</dbReference>
<name>A0A955LAP8_9BACT</name>
<dbReference type="PROSITE" id="PS51352">
    <property type="entry name" value="THIOREDOXIN_2"/>
    <property type="match status" value="1"/>
</dbReference>
<sequence length="316" mass="35155">MENQMNDSMPGENAKMLKPKPKMNTKLIAVVVVVIVIAVLAILVLGNRGSNNSESNTEQPGGVESMDLMQERLDAVSYDKVAVLKDVNSGEVVGMAYYFFDEEAGFYNLNAEFSGLPEVNLDKEFYEGWIVNSSTQESKSTDELTIADGNYVNTFRSKRNYSSYDKYILTIEPRDGDPAPALHVAEGVFMTELPKDTQEDINNQDTTEGTQSNESGIYVDYSEELLTNANSGDVVLFFKADWCPTCSALDKNILENMDSIPSELSILKVDYDNSEVLQEKYGVTYQHTLVQVDSTGELLNKWTGSFSIDEIVQNLV</sequence>
<dbReference type="CDD" id="cd02947">
    <property type="entry name" value="TRX_family"/>
    <property type="match status" value="1"/>
</dbReference>